<proteinExistence type="predicted"/>
<dbReference type="InterPro" id="IPR011493">
    <property type="entry name" value="GLUG"/>
</dbReference>
<protein>
    <recommendedName>
        <fullName evidence="1">GLUG domain-containing protein</fullName>
    </recommendedName>
</protein>
<feature type="domain" description="GLUG" evidence="1">
    <location>
        <begin position="263"/>
        <end position="287"/>
    </location>
</feature>
<evidence type="ECO:0000259" key="1">
    <source>
        <dbReference type="Pfam" id="PF07581"/>
    </source>
</evidence>
<gene>
    <name evidence="2" type="ORF">LCGC14_1603660</name>
</gene>
<comment type="caution">
    <text evidence="2">The sequence shown here is derived from an EMBL/GenBank/DDBJ whole genome shotgun (WGS) entry which is preliminary data.</text>
</comment>
<accession>A0A0F9IAT6</accession>
<sequence>MATVITDVTQLQAMENDLTEDYELGGNIDASATSGWNGGLGFDPILAFNGSFDGNGYTINDLFINRPTEGYVALFGWTNTSCGNIQNVGIVDCDMSGKFDVAALIGYHLPAVGSVVSNCYSTGSIAGTQFGIAGLVGYNFRAITDCYSTCSVTCTGGAGHARGTAGLVGYNDGAGAITRCYASGNVTATSDANVSLIGGLVGSIPSTGQITLSFATGNISVTAGTTTLEIGGFGGFCAGAGGDITNCYARGSVTVSAGDTSLGNIGGFAGSLQNSTIDDCYSTGAISVTEGIPNVGGFCGINSDTITNCFWDTQTSGMATSDGGTGKTTAQMKTEATFTDAGWEFATIWRIKSTFNDGYPYLRWGLFSIWLESGDTRVHFISEFGEKVISGSDTGVDTTAKLLFVQGQYLHWVDLSGNEIRKRGRLTGITGKTPFDTWINKEKVDYIDANGDERYLPLTSITNSAFLNEVIFNG</sequence>
<dbReference type="EMBL" id="LAZR01012896">
    <property type="protein sequence ID" value="KKM24582.1"/>
    <property type="molecule type" value="Genomic_DNA"/>
</dbReference>
<name>A0A0F9IAT6_9ZZZZ</name>
<feature type="domain" description="GLUG" evidence="1">
    <location>
        <begin position="163"/>
        <end position="187"/>
    </location>
</feature>
<organism evidence="2">
    <name type="scientific">marine sediment metagenome</name>
    <dbReference type="NCBI Taxonomy" id="412755"/>
    <lineage>
        <taxon>unclassified sequences</taxon>
        <taxon>metagenomes</taxon>
        <taxon>ecological metagenomes</taxon>
    </lineage>
</organism>
<evidence type="ECO:0000313" key="2">
    <source>
        <dbReference type="EMBL" id="KKM24582.1"/>
    </source>
</evidence>
<dbReference type="Gene3D" id="2.160.20.110">
    <property type="match status" value="1"/>
</dbReference>
<dbReference type="Pfam" id="PF07581">
    <property type="entry name" value="Glug"/>
    <property type="match status" value="2"/>
</dbReference>
<dbReference type="AlphaFoldDB" id="A0A0F9IAT6"/>
<reference evidence="2" key="1">
    <citation type="journal article" date="2015" name="Nature">
        <title>Complex archaea that bridge the gap between prokaryotes and eukaryotes.</title>
        <authorList>
            <person name="Spang A."/>
            <person name="Saw J.H."/>
            <person name="Jorgensen S.L."/>
            <person name="Zaremba-Niedzwiedzka K."/>
            <person name="Martijn J."/>
            <person name="Lind A.E."/>
            <person name="van Eijk R."/>
            <person name="Schleper C."/>
            <person name="Guy L."/>
            <person name="Ettema T.J."/>
        </authorList>
    </citation>
    <scope>NUCLEOTIDE SEQUENCE</scope>
</reference>